<reference evidence="5" key="2">
    <citation type="submission" date="2020-09" db="EMBL/GenBank/DDBJ databases">
        <authorList>
            <person name="Sun Q."/>
            <person name="Ohkuma M."/>
        </authorList>
    </citation>
    <scope>NUCLEOTIDE SEQUENCE</scope>
    <source>
        <strain evidence="5">JCM 30804</strain>
    </source>
</reference>
<dbReference type="EC" id="3.1.3.48" evidence="2"/>
<comment type="caution">
    <text evidence="5">The sequence shown here is derived from an EMBL/GenBank/DDBJ whole genome shotgun (WGS) entry which is preliminary data.</text>
</comment>
<keyword evidence="6" id="KW-1185">Reference proteome</keyword>
<accession>A0A917N8K7</accession>
<keyword evidence="3" id="KW-0378">Hydrolase</keyword>
<sequence>MIDMHCHILPGIDDGAKDMAESLSLVQLAVEQGVKRIVATPHIQLGRYDNTLGIIEAKLFQLRTALSYLNLDVEVSAGAEIRICPEIMLLVQQNQLPFIGSYEGDNVMLMELPHSHVPPGTDKLINWLMKNGVRPMIAHPERNREFQANPKKIEPFIRQGCLFQLTASVLTGDMGDTSLSLAKKWLLNDVFTIIATDSHSVKRRPPRLLGAFQEASRLLGEEKAIDLVSHTPRLISEVKFN</sequence>
<dbReference type="Gene3D" id="3.20.20.140">
    <property type="entry name" value="Metal-dependent hydrolases"/>
    <property type="match status" value="1"/>
</dbReference>
<dbReference type="AlphaFoldDB" id="A0A917N8K7"/>
<dbReference type="PIRSF" id="PIRSF016557">
    <property type="entry name" value="Caps_synth_CpsB"/>
    <property type="match status" value="1"/>
</dbReference>
<evidence type="ECO:0000313" key="6">
    <source>
        <dbReference type="Proteomes" id="UP000613743"/>
    </source>
</evidence>
<evidence type="ECO:0000256" key="3">
    <source>
        <dbReference type="ARBA" id="ARBA00022801"/>
    </source>
</evidence>
<gene>
    <name evidence="5" type="primary">capC</name>
    <name evidence="5" type="ORF">GCM10009332_13340</name>
</gene>
<dbReference type="PANTHER" id="PTHR39181">
    <property type="entry name" value="TYROSINE-PROTEIN PHOSPHATASE YWQE"/>
    <property type="match status" value="1"/>
</dbReference>
<proteinExistence type="inferred from homology"/>
<protein>
    <recommendedName>
        <fullName evidence="2">protein-tyrosine-phosphatase</fullName>
        <ecNumber evidence="2">3.1.3.48</ecNumber>
    </recommendedName>
</protein>
<evidence type="ECO:0000256" key="1">
    <source>
        <dbReference type="ARBA" id="ARBA00005750"/>
    </source>
</evidence>
<dbReference type="RefSeq" id="WP_188919082.1">
    <property type="nucleotide sequence ID" value="NZ_BMPZ01000002.1"/>
</dbReference>
<evidence type="ECO:0000256" key="4">
    <source>
        <dbReference type="ARBA" id="ARBA00051722"/>
    </source>
</evidence>
<dbReference type="InterPro" id="IPR016195">
    <property type="entry name" value="Pol/histidinol_Pase-like"/>
</dbReference>
<dbReference type="EMBL" id="BMPZ01000002">
    <property type="protein sequence ID" value="GGI77310.1"/>
    <property type="molecule type" value="Genomic_DNA"/>
</dbReference>
<reference evidence="5" key="1">
    <citation type="journal article" date="2014" name="Int. J. Syst. Evol. Microbiol.">
        <title>Complete genome sequence of Corynebacterium casei LMG S-19264T (=DSM 44701T), isolated from a smear-ripened cheese.</title>
        <authorList>
            <consortium name="US DOE Joint Genome Institute (JGI-PGF)"/>
            <person name="Walter F."/>
            <person name="Albersmeier A."/>
            <person name="Kalinowski J."/>
            <person name="Ruckert C."/>
        </authorList>
    </citation>
    <scope>NUCLEOTIDE SEQUENCE</scope>
    <source>
        <strain evidence="5">JCM 30804</strain>
    </source>
</reference>
<evidence type="ECO:0000256" key="2">
    <source>
        <dbReference type="ARBA" id="ARBA00013064"/>
    </source>
</evidence>
<dbReference type="PANTHER" id="PTHR39181:SF1">
    <property type="entry name" value="TYROSINE-PROTEIN PHOSPHATASE YWQE"/>
    <property type="match status" value="1"/>
</dbReference>
<dbReference type="InterPro" id="IPR016667">
    <property type="entry name" value="Caps_polysacc_synth_CpsB/CapC"/>
</dbReference>
<evidence type="ECO:0000313" key="5">
    <source>
        <dbReference type="EMBL" id="GGI77310.1"/>
    </source>
</evidence>
<dbReference type="GO" id="GO:0030145">
    <property type="term" value="F:manganese ion binding"/>
    <property type="evidence" value="ECO:0007669"/>
    <property type="project" value="InterPro"/>
</dbReference>
<dbReference type="Pfam" id="PF19567">
    <property type="entry name" value="CpsB_CapC"/>
    <property type="match status" value="1"/>
</dbReference>
<dbReference type="GO" id="GO:0004725">
    <property type="term" value="F:protein tyrosine phosphatase activity"/>
    <property type="evidence" value="ECO:0007669"/>
    <property type="project" value="UniProtKB-EC"/>
</dbReference>
<comment type="catalytic activity">
    <reaction evidence="4">
        <text>O-phospho-L-tyrosyl-[protein] + H2O = L-tyrosyl-[protein] + phosphate</text>
        <dbReference type="Rhea" id="RHEA:10684"/>
        <dbReference type="Rhea" id="RHEA-COMP:10136"/>
        <dbReference type="Rhea" id="RHEA-COMP:20101"/>
        <dbReference type="ChEBI" id="CHEBI:15377"/>
        <dbReference type="ChEBI" id="CHEBI:43474"/>
        <dbReference type="ChEBI" id="CHEBI:46858"/>
        <dbReference type="ChEBI" id="CHEBI:61978"/>
        <dbReference type="EC" id="3.1.3.48"/>
    </reaction>
</comment>
<name>A0A917N8K7_9GAMM</name>
<comment type="similarity">
    <text evidence="1">Belongs to the metallo-dependent hydrolases superfamily. CpsB/CapC family.</text>
</comment>
<organism evidence="5 6">
    <name type="scientific">Shewanella gelidii</name>
    <dbReference type="NCBI Taxonomy" id="1642821"/>
    <lineage>
        <taxon>Bacteria</taxon>
        <taxon>Pseudomonadati</taxon>
        <taxon>Pseudomonadota</taxon>
        <taxon>Gammaproteobacteria</taxon>
        <taxon>Alteromonadales</taxon>
        <taxon>Shewanellaceae</taxon>
        <taxon>Shewanella</taxon>
    </lineage>
</organism>
<dbReference type="Proteomes" id="UP000613743">
    <property type="component" value="Unassembled WGS sequence"/>
</dbReference>
<dbReference type="SUPFAM" id="SSF89550">
    <property type="entry name" value="PHP domain-like"/>
    <property type="match status" value="1"/>
</dbReference>